<proteinExistence type="predicted"/>
<gene>
    <name evidence="3" type="ORF">GIL414_LOCUS44754</name>
    <name evidence="2" type="ORF">SMN809_LOCUS40436</name>
    <name evidence="4" type="ORF">SMN809_LOCUS56026</name>
</gene>
<dbReference type="EMBL" id="CAJOBI010199400">
    <property type="protein sequence ID" value="CAF4986588.1"/>
    <property type="molecule type" value="Genomic_DNA"/>
</dbReference>
<sequence>MKNTNLSKQFNFLLTIAFLIFSLADGKGFAGGRGGSGFKGGSKGSGTF</sequence>
<organism evidence="2 5">
    <name type="scientific">Rotaria magnacalcarata</name>
    <dbReference type="NCBI Taxonomy" id="392030"/>
    <lineage>
        <taxon>Eukaryota</taxon>
        <taxon>Metazoa</taxon>
        <taxon>Spiralia</taxon>
        <taxon>Gnathifera</taxon>
        <taxon>Rotifera</taxon>
        <taxon>Eurotatoria</taxon>
        <taxon>Bdelloidea</taxon>
        <taxon>Philodinida</taxon>
        <taxon>Philodinidae</taxon>
        <taxon>Rotaria</taxon>
    </lineage>
</organism>
<evidence type="ECO:0000313" key="3">
    <source>
        <dbReference type="EMBL" id="CAF4741702.1"/>
    </source>
</evidence>
<evidence type="ECO:0000313" key="2">
    <source>
        <dbReference type="EMBL" id="CAF4634889.1"/>
    </source>
</evidence>
<keyword evidence="1" id="KW-0732">Signal</keyword>
<dbReference type="EMBL" id="CAJOBJ010135872">
    <property type="protein sequence ID" value="CAF4741702.1"/>
    <property type="molecule type" value="Genomic_DNA"/>
</dbReference>
<evidence type="ECO:0000313" key="4">
    <source>
        <dbReference type="EMBL" id="CAF4986588.1"/>
    </source>
</evidence>
<accession>A0A8S2ZI18</accession>
<evidence type="ECO:0000313" key="5">
    <source>
        <dbReference type="Proteomes" id="UP000676336"/>
    </source>
</evidence>
<dbReference type="Proteomes" id="UP000681720">
    <property type="component" value="Unassembled WGS sequence"/>
</dbReference>
<reference evidence="2" key="1">
    <citation type="submission" date="2021-02" db="EMBL/GenBank/DDBJ databases">
        <authorList>
            <person name="Nowell W R."/>
        </authorList>
    </citation>
    <scope>NUCLEOTIDE SEQUENCE</scope>
</reference>
<dbReference type="EMBL" id="CAJOBI010111451">
    <property type="protein sequence ID" value="CAF4634889.1"/>
    <property type="molecule type" value="Genomic_DNA"/>
</dbReference>
<feature type="chain" id="PRO_5036434761" evidence="1">
    <location>
        <begin position="27"/>
        <end position="48"/>
    </location>
</feature>
<name>A0A8S2ZI18_9BILA</name>
<evidence type="ECO:0000256" key="1">
    <source>
        <dbReference type="SAM" id="SignalP"/>
    </source>
</evidence>
<protein>
    <submittedName>
        <fullName evidence="2">Uncharacterized protein</fullName>
    </submittedName>
</protein>
<dbReference type="Proteomes" id="UP000676336">
    <property type="component" value="Unassembled WGS sequence"/>
</dbReference>
<dbReference type="AlphaFoldDB" id="A0A8S2ZI18"/>
<comment type="caution">
    <text evidence="2">The sequence shown here is derived from an EMBL/GenBank/DDBJ whole genome shotgun (WGS) entry which is preliminary data.</text>
</comment>
<feature type="signal peptide" evidence="1">
    <location>
        <begin position="1"/>
        <end position="26"/>
    </location>
</feature>
<feature type="non-terminal residue" evidence="2">
    <location>
        <position position="1"/>
    </location>
</feature>